<accession>A0A5D3AWN7</accession>
<keyword evidence="2" id="KW-1185">Reference proteome</keyword>
<protein>
    <recommendedName>
        <fullName evidence="3">Carboxylesterase type B domain-containing protein</fullName>
    </recommendedName>
</protein>
<evidence type="ECO:0008006" key="3">
    <source>
        <dbReference type="Google" id="ProtNLM"/>
    </source>
</evidence>
<comment type="caution">
    <text evidence="1">The sequence shown here is derived from an EMBL/GenBank/DDBJ whole genome shotgun (WGS) entry which is preliminary data.</text>
</comment>
<sequence length="75" mass="8312">MQRYLVSFVLTGDPNTYASGSTGNLSTIDSWHLYGSEEQVFEFQLSGAGFNISGDELDSARVVFWNKPPESAIYI</sequence>
<organism evidence="1 2">
    <name type="scientific">Cryptococcus floricola</name>
    <dbReference type="NCBI Taxonomy" id="2591691"/>
    <lineage>
        <taxon>Eukaryota</taxon>
        <taxon>Fungi</taxon>
        <taxon>Dikarya</taxon>
        <taxon>Basidiomycota</taxon>
        <taxon>Agaricomycotina</taxon>
        <taxon>Tremellomycetes</taxon>
        <taxon>Tremellales</taxon>
        <taxon>Cryptococcaceae</taxon>
        <taxon>Cryptococcus</taxon>
    </lineage>
</organism>
<proteinExistence type="predicted"/>
<dbReference type="Proteomes" id="UP000322245">
    <property type="component" value="Unassembled WGS sequence"/>
</dbReference>
<dbReference type="AlphaFoldDB" id="A0A5D3AWN7"/>
<reference evidence="1 2" key="1">
    <citation type="submission" date="2017-05" db="EMBL/GenBank/DDBJ databases">
        <title>The Genome Sequence of Tsuchiyaea wingfieldii DSM 27421.</title>
        <authorList>
            <person name="Cuomo C."/>
            <person name="Passer A."/>
            <person name="Billmyre B."/>
            <person name="Heitman J."/>
        </authorList>
    </citation>
    <scope>NUCLEOTIDE SEQUENCE [LARGE SCALE GENOMIC DNA]</scope>
    <source>
        <strain evidence="1 2">DSM 27421</strain>
    </source>
</reference>
<gene>
    <name evidence="1" type="ORF">B9479_004703</name>
</gene>
<evidence type="ECO:0000313" key="2">
    <source>
        <dbReference type="Proteomes" id="UP000322245"/>
    </source>
</evidence>
<name>A0A5D3AWN7_9TREE</name>
<dbReference type="EMBL" id="NIDF01000056">
    <property type="protein sequence ID" value="TYJ54669.1"/>
    <property type="molecule type" value="Genomic_DNA"/>
</dbReference>
<evidence type="ECO:0000313" key="1">
    <source>
        <dbReference type="EMBL" id="TYJ54669.1"/>
    </source>
</evidence>